<dbReference type="FunFam" id="1.10.287.110:FF:000034">
    <property type="entry name" value="Chaperone protein DnaJ"/>
    <property type="match status" value="1"/>
</dbReference>
<evidence type="ECO:0000256" key="2">
    <source>
        <dbReference type="ARBA" id="ARBA00022737"/>
    </source>
</evidence>
<proteinExistence type="predicted"/>
<evidence type="ECO:0000313" key="8">
    <source>
        <dbReference type="Proteomes" id="UP000321306"/>
    </source>
</evidence>
<keyword evidence="4" id="KW-0862">Zinc</keyword>
<dbReference type="Gene3D" id="2.60.260.20">
    <property type="entry name" value="Urease metallochaperone UreE, N-terminal domain"/>
    <property type="match status" value="2"/>
</dbReference>
<dbReference type="GO" id="GO:0005737">
    <property type="term" value="C:cytoplasm"/>
    <property type="evidence" value="ECO:0007669"/>
    <property type="project" value="TreeGrafter"/>
</dbReference>
<dbReference type="AlphaFoldDB" id="A0A511N152"/>
<dbReference type="Proteomes" id="UP000321306">
    <property type="component" value="Unassembled WGS sequence"/>
</dbReference>
<organism evidence="7 8">
    <name type="scientific">Deinococcus cellulosilyticus (strain DSM 18568 / NBRC 106333 / KACC 11606 / 5516J-15)</name>
    <dbReference type="NCBI Taxonomy" id="1223518"/>
    <lineage>
        <taxon>Bacteria</taxon>
        <taxon>Thermotogati</taxon>
        <taxon>Deinococcota</taxon>
        <taxon>Deinococci</taxon>
        <taxon>Deinococcales</taxon>
        <taxon>Deinococcaceae</taxon>
        <taxon>Deinococcus</taxon>
    </lineage>
</organism>
<dbReference type="CDD" id="cd10747">
    <property type="entry name" value="DnaJ_C"/>
    <property type="match status" value="1"/>
</dbReference>
<dbReference type="InterPro" id="IPR002939">
    <property type="entry name" value="DnaJ_C"/>
</dbReference>
<dbReference type="Gene3D" id="1.10.287.110">
    <property type="entry name" value="DnaJ domain"/>
    <property type="match status" value="1"/>
</dbReference>
<evidence type="ECO:0000256" key="5">
    <source>
        <dbReference type="ARBA" id="ARBA00023186"/>
    </source>
</evidence>
<evidence type="ECO:0000259" key="6">
    <source>
        <dbReference type="PROSITE" id="PS50076"/>
    </source>
</evidence>
<dbReference type="CDD" id="cd06257">
    <property type="entry name" value="DnaJ"/>
    <property type="match status" value="1"/>
</dbReference>
<dbReference type="GO" id="GO:0008270">
    <property type="term" value="F:zinc ion binding"/>
    <property type="evidence" value="ECO:0007669"/>
    <property type="project" value="UniProtKB-KW"/>
</dbReference>
<dbReference type="InterPro" id="IPR008971">
    <property type="entry name" value="HSP40/DnaJ_pept-bd"/>
</dbReference>
<protein>
    <submittedName>
        <fullName evidence="7">DnaJ protein</fullName>
    </submittedName>
</protein>
<dbReference type="GO" id="GO:0042026">
    <property type="term" value="P:protein refolding"/>
    <property type="evidence" value="ECO:0007669"/>
    <property type="project" value="TreeGrafter"/>
</dbReference>
<sequence>MAYKDYYDILGVSKTASEDEIKSAYRKLAKKYHPDKNKDDPGAADKFKEIGEAYAVLSDAEKRRYYDQFGATGQVPPGGYPGGGFNPQDFQGGAAGFDPSQFSDFFQQLFGMGGMGGRGGSSRSGGFPFGDMFGGGFQGQPEPQAHNLQASLNISFQEAYTGGPKTIQIDGKRLEINIPPYTRHHQKLRLRGQAPGGGDIILRLDVNPDSTFTLDENDVRVSVAVPVTVAVLGGKWKVPTLKGNVELTIPAGTSSGKTLRLRGLGWKHRDHTGDQLVTIQIQVPRELSDRERELYQELESLRG</sequence>
<dbReference type="PROSITE" id="PS00636">
    <property type="entry name" value="DNAJ_1"/>
    <property type="match status" value="1"/>
</dbReference>
<feature type="domain" description="J" evidence="6">
    <location>
        <begin position="5"/>
        <end position="70"/>
    </location>
</feature>
<keyword evidence="8" id="KW-1185">Reference proteome</keyword>
<keyword evidence="1" id="KW-0479">Metal-binding</keyword>
<evidence type="ECO:0000256" key="3">
    <source>
        <dbReference type="ARBA" id="ARBA00022771"/>
    </source>
</evidence>
<evidence type="ECO:0000256" key="4">
    <source>
        <dbReference type="ARBA" id="ARBA00022833"/>
    </source>
</evidence>
<name>A0A511N152_DEIC1</name>
<dbReference type="Pfam" id="PF01556">
    <property type="entry name" value="DnaJ_C"/>
    <property type="match status" value="1"/>
</dbReference>
<dbReference type="SUPFAM" id="SSF46565">
    <property type="entry name" value="Chaperone J-domain"/>
    <property type="match status" value="1"/>
</dbReference>
<evidence type="ECO:0000256" key="1">
    <source>
        <dbReference type="ARBA" id="ARBA00022723"/>
    </source>
</evidence>
<dbReference type="SMART" id="SM00271">
    <property type="entry name" value="DnaJ"/>
    <property type="match status" value="1"/>
</dbReference>
<evidence type="ECO:0000313" key="7">
    <source>
        <dbReference type="EMBL" id="GEM46592.1"/>
    </source>
</evidence>
<dbReference type="InterPro" id="IPR018253">
    <property type="entry name" value="DnaJ_domain_CS"/>
</dbReference>
<dbReference type="InterPro" id="IPR036869">
    <property type="entry name" value="J_dom_sf"/>
</dbReference>
<dbReference type="Pfam" id="PF00226">
    <property type="entry name" value="DnaJ"/>
    <property type="match status" value="1"/>
</dbReference>
<keyword evidence="5" id="KW-0143">Chaperone</keyword>
<reference evidence="7 8" key="1">
    <citation type="submission" date="2019-07" db="EMBL/GenBank/DDBJ databases">
        <title>Whole genome shotgun sequence of Deinococcus cellulosilyticus NBRC 106333.</title>
        <authorList>
            <person name="Hosoyama A."/>
            <person name="Uohara A."/>
            <person name="Ohji S."/>
            <person name="Ichikawa N."/>
        </authorList>
    </citation>
    <scope>NUCLEOTIDE SEQUENCE [LARGE SCALE GENOMIC DNA]</scope>
    <source>
        <strain evidence="7 8">NBRC 106333</strain>
    </source>
</reference>
<dbReference type="PANTHER" id="PTHR43096">
    <property type="entry name" value="DNAJ HOMOLOG 1, MITOCHONDRIAL-RELATED"/>
    <property type="match status" value="1"/>
</dbReference>
<keyword evidence="2" id="KW-0677">Repeat</keyword>
<dbReference type="FunFam" id="2.60.260.20:FF:000005">
    <property type="entry name" value="Chaperone protein dnaJ 1, mitochondrial"/>
    <property type="match status" value="1"/>
</dbReference>
<dbReference type="InterPro" id="IPR001623">
    <property type="entry name" value="DnaJ_domain"/>
</dbReference>
<dbReference type="PANTHER" id="PTHR43096:SF52">
    <property type="entry name" value="DNAJ HOMOLOG 1, MITOCHONDRIAL-RELATED"/>
    <property type="match status" value="1"/>
</dbReference>
<accession>A0A511N152</accession>
<dbReference type="PROSITE" id="PS50076">
    <property type="entry name" value="DNAJ_2"/>
    <property type="match status" value="1"/>
</dbReference>
<dbReference type="SUPFAM" id="SSF49493">
    <property type="entry name" value="HSP40/DnaJ peptide-binding domain"/>
    <property type="match status" value="2"/>
</dbReference>
<keyword evidence="3" id="KW-0863">Zinc-finger</keyword>
<dbReference type="GO" id="GO:0051082">
    <property type="term" value="F:unfolded protein binding"/>
    <property type="evidence" value="ECO:0007669"/>
    <property type="project" value="InterPro"/>
</dbReference>
<dbReference type="EMBL" id="BJXB01000008">
    <property type="protein sequence ID" value="GEM46592.1"/>
    <property type="molecule type" value="Genomic_DNA"/>
</dbReference>
<gene>
    <name evidence="7" type="primary">dnaJ-1</name>
    <name evidence="7" type="ORF">DC3_22270</name>
</gene>
<comment type="caution">
    <text evidence="7">The sequence shown here is derived from an EMBL/GenBank/DDBJ whole genome shotgun (WGS) entry which is preliminary data.</text>
</comment>
<dbReference type="PRINTS" id="PR00625">
    <property type="entry name" value="JDOMAIN"/>
</dbReference>
<dbReference type="RefSeq" id="WP_146884397.1">
    <property type="nucleotide sequence ID" value="NZ_BJXB01000008.1"/>
</dbReference>
<dbReference type="OrthoDB" id="9779889at2"/>